<evidence type="ECO:0000256" key="5">
    <source>
        <dbReference type="ARBA" id="ARBA00022723"/>
    </source>
</evidence>
<dbReference type="GO" id="GO:0004497">
    <property type="term" value="F:monooxygenase activity"/>
    <property type="evidence" value="ECO:0007669"/>
    <property type="project" value="UniProtKB-KW"/>
</dbReference>
<comment type="pathway">
    <text evidence="2">Secondary metabolite biosynthesis.</text>
</comment>
<evidence type="ECO:0000313" key="11">
    <source>
        <dbReference type="Proteomes" id="UP000027195"/>
    </source>
</evidence>
<dbReference type="SUPFAM" id="SSF48264">
    <property type="entry name" value="Cytochrome P450"/>
    <property type="match status" value="1"/>
</dbReference>
<evidence type="ECO:0008006" key="12">
    <source>
        <dbReference type="Google" id="ProtNLM"/>
    </source>
</evidence>
<dbReference type="OrthoDB" id="1470350at2759"/>
<keyword evidence="4 9" id="KW-0349">Heme</keyword>
<evidence type="ECO:0000256" key="4">
    <source>
        <dbReference type="ARBA" id="ARBA00022617"/>
    </source>
</evidence>
<dbReference type="Pfam" id="PF00067">
    <property type="entry name" value="p450"/>
    <property type="match status" value="1"/>
</dbReference>
<name>A0A067LYY1_BOTB1</name>
<evidence type="ECO:0000256" key="3">
    <source>
        <dbReference type="ARBA" id="ARBA00010617"/>
    </source>
</evidence>
<dbReference type="PRINTS" id="PR00385">
    <property type="entry name" value="P450"/>
</dbReference>
<evidence type="ECO:0000313" key="10">
    <source>
        <dbReference type="EMBL" id="KDQ08459.1"/>
    </source>
</evidence>
<evidence type="ECO:0000256" key="2">
    <source>
        <dbReference type="ARBA" id="ARBA00005179"/>
    </source>
</evidence>
<keyword evidence="7 9" id="KW-0408">Iron</keyword>
<dbReference type="HOGENOM" id="CLU_001570_5_11_1"/>
<dbReference type="GO" id="GO:0005506">
    <property type="term" value="F:iron ion binding"/>
    <property type="evidence" value="ECO:0007669"/>
    <property type="project" value="InterPro"/>
</dbReference>
<keyword evidence="11" id="KW-1185">Reference proteome</keyword>
<dbReference type="GO" id="GO:0020037">
    <property type="term" value="F:heme binding"/>
    <property type="evidence" value="ECO:0007669"/>
    <property type="project" value="InterPro"/>
</dbReference>
<sequence length="526" mass="58391">MSTQPLTYAPVLALSLFLSYRLIRALVCRFTTDVHRVPTPPGGSWLWGHELEPFSKPCGEVYANWFATFGPVVRMRGSFGHGDILAIADPGIISHIFTKHPYIYPKSLVFRPFIERTVGKGLVWVEGEEHRKMRPLLNSAFTAEKTRGAYECIKVCTDNMIMMFADHVSACGGDTIVQIRDWTNRATRVLDVIGRVAFGHDFGCGETAEAKKITNAMTQMVGLGMTHIGKMAPIILRNFPALASLPLPSIQSQSEIKVTVRQLGEKLLAKAANDPESVKGNDLLSTLIRANINDGGFSKDELLDHICTFVVGGYETSSATLSFTLLALAQNPDVQDRLRREILEFGVEPTYDDLFTKLPYLDAVAKEGLRMFPVSAYTERVALVDDVLPLRKPLVTSTGETLTSLRIKKGQLIAIPSIAINRNNAVWGDGWAFRPERWLTPDQLPDPSESTQGWSQMLTFLEGPRMCIGYRLAILELKIMLSSLVRAFIFRETGAEIEFVFSTNLQARITGKDEASLPLRVSLAEP</sequence>
<dbReference type="Gene3D" id="1.10.630.10">
    <property type="entry name" value="Cytochrome P450"/>
    <property type="match status" value="1"/>
</dbReference>
<proteinExistence type="inferred from homology"/>
<comment type="similarity">
    <text evidence="3">Belongs to the cytochrome P450 family.</text>
</comment>
<dbReference type="InterPro" id="IPR002401">
    <property type="entry name" value="Cyt_P450_E_grp-I"/>
</dbReference>
<dbReference type="InterPro" id="IPR001128">
    <property type="entry name" value="Cyt_P450"/>
</dbReference>
<keyword evidence="6" id="KW-0560">Oxidoreductase</keyword>
<feature type="binding site" description="axial binding residue" evidence="9">
    <location>
        <position position="467"/>
    </location>
    <ligand>
        <name>heme</name>
        <dbReference type="ChEBI" id="CHEBI:30413"/>
    </ligand>
    <ligandPart>
        <name>Fe</name>
        <dbReference type="ChEBI" id="CHEBI:18248"/>
    </ligandPart>
</feature>
<accession>A0A067LYY1</accession>
<keyword evidence="5 9" id="KW-0479">Metal-binding</keyword>
<keyword evidence="8" id="KW-0503">Monooxygenase</keyword>
<gene>
    <name evidence="10" type="ORF">BOTBODRAFT_191732</name>
</gene>
<comment type="cofactor">
    <cofactor evidence="1 9">
        <name>heme</name>
        <dbReference type="ChEBI" id="CHEBI:30413"/>
    </cofactor>
</comment>
<dbReference type="Proteomes" id="UP000027195">
    <property type="component" value="Unassembled WGS sequence"/>
</dbReference>
<dbReference type="GO" id="GO:0016705">
    <property type="term" value="F:oxidoreductase activity, acting on paired donors, with incorporation or reduction of molecular oxygen"/>
    <property type="evidence" value="ECO:0007669"/>
    <property type="project" value="InterPro"/>
</dbReference>
<dbReference type="PANTHER" id="PTHR24305:SF166">
    <property type="entry name" value="CYTOCHROME P450 12A4, MITOCHONDRIAL-RELATED"/>
    <property type="match status" value="1"/>
</dbReference>
<dbReference type="PANTHER" id="PTHR24305">
    <property type="entry name" value="CYTOCHROME P450"/>
    <property type="match status" value="1"/>
</dbReference>
<dbReference type="EMBL" id="KL198090">
    <property type="protein sequence ID" value="KDQ08459.1"/>
    <property type="molecule type" value="Genomic_DNA"/>
</dbReference>
<evidence type="ECO:0000256" key="6">
    <source>
        <dbReference type="ARBA" id="ARBA00023002"/>
    </source>
</evidence>
<dbReference type="InterPro" id="IPR050121">
    <property type="entry name" value="Cytochrome_P450_monoxygenase"/>
</dbReference>
<dbReference type="STRING" id="930990.A0A067LYY1"/>
<dbReference type="InParanoid" id="A0A067LYY1"/>
<dbReference type="InterPro" id="IPR036396">
    <property type="entry name" value="Cyt_P450_sf"/>
</dbReference>
<organism evidence="10 11">
    <name type="scientific">Botryobasidium botryosum (strain FD-172 SS1)</name>
    <dbReference type="NCBI Taxonomy" id="930990"/>
    <lineage>
        <taxon>Eukaryota</taxon>
        <taxon>Fungi</taxon>
        <taxon>Dikarya</taxon>
        <taxon>Basidiomycota</taxon>
        <taxon>Agaricomycotina</taxon>
        <taxon>Agaricomycetes</taxon>
        <taxon>Cantharellales</taxon>
        <taxon>Botryobasidiaceae</taxon>
        <taxon>Botryobasidium</taxon>
    </lineage>
</organism>
<protein>
    <recommendedName>
        <fullName evidence="12">Cytochrome P450</fullName>
    </recommendedName>
</protein>
<dbReference type="AlphaFoldDB" id="A0A067LYY1"/>
<dbReference type="PRINTS" id="PR00463">
    <property type="entry name" value="EP450I"/>
</dbReference>
<evidence type="ECO:0000256" key="7">
    <source>
        <dbReference type="ARBA" id="ARBA00023004"/>
    </source>
</evidence>
<evidence type="ECO:0000256" key="9">
    <source>
        <dbReference type="PIRSR" id="PIRSR602401-1"/>
    </source>
</evidence>
<evidence type="ECO:0000256" key="8">
    <source>
        <dbReference type="ARBA" id="ARBA00023033"/>
    </source>
</evidence>
<reference evidence="11" key="1">
    <citation type="journal article" date="2014" name="Proc. Natl. Acad. Sci. U.S.A.">
        <title>Extensive sampling of basidiomycete genomes demonstrates inadequacy of the white-rot/brown-rot paradigm for wood decay fungi.</title>
        <authorList>
            <person name="Riley R."/>
            <person name="Salamov A.A."/>
            <person name="Brown D.W."/>
            <person name="Nagy L.G."/>
            <person name="Floudas D."/>
            <person name="Held B.W."/>
            <person name="Levasseur A."/>
            <person name="Lombard V."/>
            <person name="Morin E."/>
            <person name="Otillar R."/>
            <person name="Lindquist E.A."/>
            <person name="Sun H."/>
            <person name="LaButti K.M."/>
            <person name="Schmutz J."/>
            <person name="Jabbour D."/>
            <person name="Luo H."/>
            <person name="Baker S.E."/>
            <person name="Pisabarro A.G."/>
            <person name="Walton J.D."/>
            <person name="Blanchette R.A."/>
            <person name="Henrissat B."/>
            <person name="Martin F."/>
            <person name="Cullen D."/>
            <person name="Hibbett D.S."/>
            <person name="Grigoriev I.V."/>
        </authorList>
    </citation>
    <scope>NUCLEOTIDE SEQUENCE [LARGE SCALE GENOMIC DNA]</scope>
    <source>
        <strain evidence="11">FD-172 SS1</strain>
    </source>
</reference>
<evidence type="ECO:0000256" key="1">
    <source>
        <dbReference type="ARBA" id="ARBA00001971"/>
    </source>
</evidence>